<dbReference type="EMBL" id="MEZQ01000068">
    <property type="protein sequence ID" value="OGD57395.1"/>
    <property type="molecule type" value="Genomic_DNA"/>
</dbReference>
<dbReference type="AlphaFoldDB" id="A0A1F5DQM8"/>
<reference evidence="1 2" key="1">
    <citation type="journal article" date="2016" name="Nat. Commun.">
        <title>Thousands of microbial genomes shed light on interconnected biogeochemical processes in an aquifer system.</title>
        <authorList>
            <person name="Anantharaman K."/>
            <person name="Brown C.T."/>
            <person name="Hug L.A."/>
            <person name="Sharon I."/>
            <person name="Castelle C.J."/>
            <person name="Probst A.J."/>
            <person name="Thomas B.C."/>
            <person name="Singh A."/>
            <person name="Wilkins M.J."/>
            <person name="Karaoz U."/>
            <person name="Brodie E.L."/>
            <person name="Williams K.H."/>
            <person name="Hubbard S.S."/>
            <person name="Banfield J.F."/>
        </authorList>
    </citation>
    <scope>NUCLEOTIDE SEQUENCE [LARGE SCALE GENOMIC DNA]</scope>
</reference>
<protein>
    <submittedName>
        <fullName evidence="1">Uncharacterized protein</fullName>
    </submittedName>
</protein>
<sequence length="110" mass="12715">MKIRKITNGFIDKELPVHHSGSFGQLDKGRMAIFEVKSDGKSIKVEFFISFLDTMANNQSKIDENNLFQKAETLVKEHAEEQGFYNNGKLLFLYNFSTNDFDPLFDDRIT</sequence>
<dbReference type="Proteomes" id="UP000176364">
    <property type="component" value="Unassembled WGS sequence"/>
</dbReference>
<proteinExistence type="predicted"/>
<evidence type="ECO:0000313" key="2">
    <source>
        <dbReference type="Proteomes" id="UP000176364"/>
    </source>
</evidence>
<comment type="caution">
    <text evidence="1">The sequence shown here is derived from an EMBL/GenBank/DDBJ whole genome shotgun (WGS) entry which is preliminary data.</text>
</comment>
<name>A0A1F5DQM8_9BACT</name>
<accession>A0A1F5DQM8</accession>
<gene>
    <name evidence="1" type="ORF">A3I57_02170</name>
</gene>
<organism evidence="1 2">
    <name type="scientific">Candidatus Beckwithbacteria bacterium RIFCSPLOWO2_02_FULL_47_23</name>
    <dbReference type="NCBI Taxonomy" id="1797463"/>
    <lineage>
        <taxon>Bacteria</taxon>
        <taxon>Candidatus Beckwithiibacteriota</taxon>
    </lineage>
</organism>
<evidence type="ECO:0000313" key="1">
    <source>
        <dbReference type="EMBL" id="OGD57395.1"/>
    </source>
</evidence>